<reference evidence="17 18" key="1">
    <citation type="submission" date="2019-06" db="EMBL/GenBank/DDBJ databases">
        <title>Sequencing the genomes of 1000 actinobacteria strains.</title>
        <authorList>
            <person name="Klenk H.-P."/>
        </authorList>
    </citation>
    <scope>NUCLEOTIDE SEQUENCE [LARGE SCALE GENOMIC DNA]</scope>
    <source>
        <strain evidence="17 18">DSM 45511</strain>
    </source>
</reference>
<dbReference type="EMBL" id="VFPH01000001">
    <property type="protein sequence ID" value="TQM43020.1"/>
    <property type="molecule type" value="Genomic_DNA"/>
</dbReference>
<dbReference type="InterPro" id="IPR001357">
    <property type="entry name" value="BRCT_dom"/>
</dbReference>
<evidence type="ECO:0000259" key="16">
    <source>
        <dbReference type="PROSITE" id="PS50172"/>
    </source>
</evidence>
<accession>A0A543GAA5</accession>
<dbReference type="HAMAP" id="MF_01588">
    <property type="entry name" value="DNA_ligase_A"/>
    <property type="match status" value="1"/>
</dbReference>
<name>A0A543GAA5_9PSEU</name>
<comment type="similarity">
    <text evidence="12 13">Belongs to the NAD-dependent DNA ligase family. LigA subfamily.</text>
</comment>
<dbReference type="Pfam" id="PF01653">
    <property type="entry name" value="DNA_ligase_aden"/>
    <property type="match status" value="1"/>
</dbReference>
<dbReference type="SUPFAM" id="SSF47781">
    <property type="entry name" value="RuvA domain 2-like"/>
    <property type="match status" value="2"/>
</dbReference>
<dbReference type="InterPro" id="IPR013840">
    <property type="entry name" value="DNAligase_N"/>
</dbReference>
<feature type="binding site" evidence="13">
    <location>
        <position position="414"/>
    </location>
    <ligand>
        <name>Zn(2+)</name>
        <dbReference type="ChEBI" id="CHEBI:29105"/>
    </ligand>
</feature>
<keyword evidence="3 13" id="KW-0436">Ligase</keyword>
<dbReference type="PANTHER" id="PTHR23389">
    <property type="entry name" value="CHROMOSOME TRANSMISSION FIDELITY FACTOR 18"/>
    <property type="match status" value="1"/>
</dbReference>
<comment type="caution">
    <text evidence="17">The sequence shown here is derived from an EMBL/GenBank/DDBJ whole genome shotgun (WGS) entry which is preliminary data.</text>
</comment>
<dbReference type="FunFam" id="3.40.50.10190:FF:000054">
    <property type="entry name" value="DNA ligase"/>
    <property type="match status" value="1"/>
</dbReference>
<feature type="compositionally biased region" description="Low complexity" evidence="15">
    <location>
        <begin position="583"/>
        <end position="599"/>
    </location>
</feature>
<organism evidence="17 18">
    <name type="scientific">Pseudonocardia cypriaca</name>
    <dbReference type="NCBI Taxonomy" id="882449"/>
    <lineage>
        <taxon>Bacteria</taxon>
        <taxon>Bacillati</taxon>
        <taxon>Actinomycetota</taxon>
        <taxon>Actinomycetes</taxon>
        <taxon>Pseudonocardiales</taxon>
        <taxon>Pseudonocardiaceae</taxon>
        <taxon>Pseudonocardia</taxon>
    </lineage>
</organism>
<evidence type="ECO:0000256" key="3">
    <source>
        <dbReference type="ARBA" id="ARBA00022598"/>
    </source>
</evidence>
<dbReference type="InterPro" id="IPR004149">
    <property type="entry name" value="Znf_DNAligase_C4"/>
</dbReference>
<dbReference type="NCBIfam" id="TIGR00575">
    <property type="entry name" value="dnlj"/>
    <property type="match status" value="1"/>
</dbReference>
<evidence type="ECO:0000256" key="1">
    <source>
        <dbReference type="ARBA" id="ARBA00012722"/>
    </source>
</evidence>
<dbReference type="SUPFAM" id="SSF52113">
    <property type="entry name" value="BRCT domain"/>
    <property type="match status" value="1"/>
</dbReference>
<feature type="binding site" evidence="13">
    <location>
        <position position="433"/>
    </location>
    <ligand>
        <name>Zn(2+)</name>
        <dbReference type="ChEBI" id="CHEBI:29105"/>
    </ligand>
</feature>
<dbReference type="GO" id="GO:0003911">
    <property type="term" value="F:DNA ligase (NAD+) activity"/>
    <property type="evidence" value="ECO:0007669"/>
    <property type="project" value="UniProtKB-UniRule"/>
</dbReference>
<dbReference type="SUPFAM" id="SSF56091">
    <property type="entry name" value="DNA ligase/mRNA capping enzyme, catalytic domain"/>
    <property type="match status" value="1"/>
</dbReference>
<comment type="catalytic activity">
    <reaction evidence="11 13 14">
        <text>NAD(+) + (deoxyribonucleotide)n-3'-hydroxyl + 5'-phospho-(deoxyribonucleotide)m = (deoxyribonucleotide)n+m + AMP + beta-nicotinamide D-nucleotide.</text>
        <dbReference type="EC" id="6.5.1.2"/>
    </reaction>
</comment>
<evidence type="ECO:0000256" key="2">
    <source>
        <dbReference type="ARBA" id="ARBA00013308"/>
    </source>
</evidence>
<dbReference type="PROSITE" id="PS01056">
    <property type="entry name" value="DNA_LIGASE_N2"/>
    <property type="match status" value="1"/>
</dbReference>
<dbReference type="InterPro" id="IPR010994">
    <property type="entry name" value="RuvA_2-like"/>
</dbReference>
<evidence type="ECO:0000256" key="12">
    <source>
        <dbReference type="ARBA" id="ARBA00060881"/>
    </source>
</evidence>
<feature type="binding site" evidence="13">
    <location>
        <position position="439"/>
    </location>
    <ligand>
        <name>Zn(2+)</name>
        <dbReference type="ChEBI" id="CHEBI:29105"/>
    </ligand>
</feature>
<dbReference type="Pfam" id="PF00533">
    <property type="entry name" value="BRCT"/>
    <property type="match status" value="1"/>
</dbReference>
<dbReference type="InterPro" id="IPR036420">
    <property type="entry name" value="BRCT_dom_sf"/>
</dbReference>
<evidence type="ECO:0000256" key="14">
    <source>
        <dbReference type="RuleBase" id="RU000618"/>
    </source>
</evidence>
<dbReference type="SMART" id="SM00292">
    <property type="entry name" value="BRCT"/>
    <property type="match status" value="1"/>
</dbReference>
<evidence type="ECO:0000256" key="8">
    <source>
        <dbReference type="ARBA" id="ARBA00022842"/>
    </source>
</evidence>
<gene>
    <name evidence="13" type="primary">ligA</name>
    <name evidence="17" type="ORF">FB388_0359</name>
</gene>
<dbReference type="GO" id="GO:0006281">
    <property type="term" value="P:DNA repair"/>
    <property type="evidence" value="ECO:0007669"/>
    <property type="project" value="UniProtKB-KW"/>
</dbReference>
<dbReference type="Pfam" id="PF12826">
    <property type="entry name" value="HHH_2"/>
    <property type="match status" value="1"/>
</dbReference>
<dbReference type="Gene3D" id="3.30.470.30">
    <property type="entry name" value="DNA ligase/mRNA capping enzyme"/>
    <property type="match status" value="1"/>
</dbReference>
<dbReference type="SUPFAM" id="SSF50249">
    <property type="entry name" value="Nucleic acid-binding proteins"/>
    <property type="match status" value="1"/>
</dbReference>
<keyword evidence="10 13" id="KW-0234">DNA repair</keyword>
<evidence type="ECO:0000256" key="13">
    <source>
        <dbReference type="HAMAP-Rule" id="MF_01588"/>
    </source>
</evidence>
<keyword evidence="7 13" id="KW-0862">Zinc</keyword>
<dbReference type="Gene3D" id="6.20.10.30">
    <property type="match status" value="1"/>
</dbReference>
<feature type="binding site" evidence="13">
    <location>
        <position position="417"/>
    </location>
    <ligand>
        <name>Zn(2+)</name>
        <dbReference type="ChEBI" id="CHEBI:29105"/>
    </ligand>
</feature>
<dbReference type="Pfam" id="PF03120">
    <property type="entry name" value="OB_DNA_ligase"/>
    <property type="match status" value="1"/>
</dbReference>
<keyword evidence="13" id="KW-0464">Manganese</keyword>
<dbReference type="PROSITE" id="PS01055">
    <property type="entry name" value="DNA_LIGASE_N1"/>
    <property type="match status" value="1"/>
</dbReference>
<dbReference type="Proteomes" id="UP000319818">
    <property type="component" value="Unassembled WGS sequence"/>
</dbReference>
<dbReference type="SMART" id="SM00532">
    <property type="entry name" value="LIGANc"/>
    <property type="match status" value="1"/>
</dbReference>
<feature type="binding site" evidence="13">
    <location>
        <position position="296"/>
    </location>
    <ligand>
        <name>NAD(+)</name>
        <dbReference type="ChEBI" id="CHEBI:57540"/>
    </ligand>
</feature>
<feature type="binding site" evidence="13">
    <location>
        <begin position="86"/>
        <end position="87"/>
    </location>
    <ligand>
        <name>NAD(+)</name>
        <dbReference type="ChEBI" id="CHEBI:57540"/>
    </ligand>
</feature>
<evidence type="ECO:0000256" key="7">
    <source>
        <dbReference type="ARBA" id="ARBA00022833"/>
    </source>
</evidence>
<dbReference type="Gene3D" id="2.40.50.140">
    <property type="entry name" value="Nucleic acid-binding proteins"/>
    <property type="match status" value="1"/>
</dbReference>
<protein>
    <recommendedName>
        <fullName evidence="2 13">DNA ligase</fullName>
        <ecNumber evidence="1 13">6.5.1.2</ecNumber>
    </recommendedName>
    <alternativeName>
        <fullName evidence="13">Polydeoxyribonucleotide synthase [NAD(+)]</fullName>
    </alternativeName>
</protein>
<dbReference type="CDD" id="cd00114">
    <property type="entry name" value="LIGANc"/>
    <property type="match status" value="1"/>
</dbReference>
<dbReference type="Gene3D" id="1.10.287.610">
    <property type="entry name" value="Helix hairpin bin"/>
    <property type="match status" value="1"/>
</dbReference>
<dbReference type="AlphaFoldDB" id="A0A543GAA5"/>
<feature type="binding site" evidence="13">
    <location>
        <position position="140"/>
    </location>
    <ligand>
        <name>NAD(+)</name>
        <dbReference type="ChEBI" id="CHEBI:57540"/>
    </ligand>
</feature>
<feature type="binding site" evidence="13">
    <location>
        <position position="180"/>
    </location>
    <ligand>
        <name>NAD(+)</name>
        <dbReference type="ChEBI" id="CHEBI:57540"/>
    </ligand>
</feature>
<keyword evidence="5 13" id="KW-0479">Metal-binding</keyword>
<dbReference type="InterPro" id="IPR041663">
    <property type="entry name" value="DisA/LigA_HHH"/>
</dbReference>
<sequence>MLVSSDSDVRERHARLAAEVADHQFRYYVLDSPAISDGQFDALWRELVELESAHPELVTPESPTQRVVGKFATDFTAHDHLERMLSLDNTFTEDELRAWAERITRDVGEGKLHYLCELKIDGLAVNLLYENGKLTRALTRGDGRTGEDITLNMRTLDEVPDRLTGTDEFPVPALVEVRGEVYFRLEDFQALNASLVEAGKPPFANPRNTAAGSLRQKDPKVTASRNLRLICHGFGKREGFTLERQSQGYDALRAWGLPVSERSAVLTGIDEVLAHVEYWGEHRHDIEHEIDGVVVKVDEVALQRRLGSTSRAPRWAIAYKYPPEEATTKLLDIQVNVGRTGRVTPFAQMEPVVVAGSTVALATLHNAQEVKRKGVLIGDRVVIRKAGDVIPEVLGPVVDMRDGTEREFVMPTHCPECGTELAQQKAGDVDLRCPNARSCPAQLRERLFHVAGRGAFDIEGLGYEAATALLTSGVVQDEGDVFGLTEADLLRVELFRKKDGELSANGHRLLANLDAAKDRPLWRVLVGLSIRHVGPTAAQALAREFRSMEAIETAAEEAARATAEAGLVITSDGTADDVDDDASAPAATGAEAVAAATEASPEDRAAAEERAARDAARAQAKALAAALAPIASVEGVGPTIAAALRDWFSVDWHREVVRKWRAAGVRMVDEVDASVPRTLEGMSIVITGSMDGFSRDEAKEAITARGGRAAGSVSKKTAFVVAGDAPGSKYDKALEIGVPILDEAGFRVLLERGPEAAREVATFES</sequence>
<dbReference type="Gene3D" id="1.10.150.20">
    <property type="entry name" value="5' to 3' exonuclease, C-terminal subdomain"/>
    <property type="match status" value="2"/>
</dbReference>
<keyword evidence="4 13" id="KW-0235">DNA replication</keyword>
<comment type="cofactor">
    <cofactor evidence="13">
        <name>Mg(2+)</name>
        <dbReference type="ChEBI" id="CHEBI:18420"/>
    </cofactor>
    <cofactor evidence="13">
        <name>Mn(2+)</name>
        <dbReference type="ChEBI" id="CHEBI:29035"/>
    </cofactor>
</comment>
<comment type="function">
    <text evidence="13">DNA ligase that catalyzes the formation of phosphodiester linkages between 5'-phosphoryl and 3'-hydroxyl groups in double-stranded DNA using NAD as a coenzyme and as the energy source for the reaction. It is essential for DNA replication and repair of damaged DNA.</text>
</comment>
<dbReference type="InterPro" id="IPR033136">
    <property type="entry name" value="DNA_ligase_CS"/>
</dbReference>
<dbReference type="OrthoDB" id="9759736at2"/>
<feature type="region of interest" description="Disordered" evidence="15">
    <location>
        <begin position="574"/>
        <end position="612"/>
    </location>
</feature>
<evidence type="ECO:0000256" key="15">
    <source>
        <dbReference type="SAM" id="MobiDB-lite"/>
    </source>
</evidence>
<evidence type="ECO:0000256" key="11">
    <source>
        <dbReference type="ARBA" id="ARBA00034005"/>
    </source>
</evidence>
<evidence type="ECO:0000256" key="4">
    <source>
        <dbReference type="ARBA" id="ARBA00022705"/>
    </source>
</evidence>
<dbReference type="EC" id="6.5.1.2" evidence="1 13"/>
<evidence type="ECO:0000313" key="17">
    <source>
        <dbReference type="EMBL" id="TQM43020.1"/>
    </source>
</evidence>
<evidence type="ECO:0000256" key="10">
    <source>
        <dbReference type="ARBA" id="ARBA00023204"/>
    </source>
</evidence>
<feature type="domain" description="BRCT" evidence="16">
    <location>
        <begin position="674"/>
        <end position="743"/>
    </location>
</feature>
<dbReference type="PROSITE" id="PS50172">
    <property type="entry name" value="BRCT"/>
    <property type="match status" value="1"/>
</dbReference>
<evidence type="ECO:0000256" key="9">
    <source>
        <dbReference type="ARBA" id="ARBA00023027"/>
    </source>
</evidence>
<keyword evidence="9 13" id="KW-0520">NAD</keyword>
<evidence type="ECO:0000256" key="5">
    <source>
        <dbReference type="ARBA" id="ARBA00022723"/>
    </source>
</evidence>
<dbReference type="NCBIfam" id="NF005932">
    <property type="entry name" value="PRK07956.1"/>
    <property type="match status" value="1"/>
</dbReference>
<feature type="compositionally biased region" description="Basic and acidic residues" evidence="15">
    <location>
        <begin position="601"/>
        <end position="612"/>
    </location>
</feature>
<dbReference type="InterPro" id="IPR012340">
    <property type="entry name" value="NA-bd_OB-fold"/>
</dbReference>
<evidence type="ECO:0000256" key="6">
    <source>
        <dbReference type="ARBA" id="ARBA00022763"/>
    </source>
</evidence>
<keyword evidence="18" id="KW-1185">Reference proteome</keyword>
<dbReference type="CDD" id="cd17748">
    <property type="entry name" value="BRCT_DNA_ligase_like"/>
    <property type="match status" value="1"/>
</dbReference>
<keyword evidence="6 13" id="KW-0227">DNA damage</keyword>
<dbReference type="PANTHER" id="PTHR23389:SF9">
    <property type="entry name" value="DNA LIGASE"/>
    <property type="match status" value="1"/>
</dbReference>
<feature type="binding site" evidence="13">
    <location>
        <position position="117"/>
    </location>
    <ligand>
        <name>NAD(+)</name>
        <dbReference type="ChEBI" id="CHEBI:57540"/>
    </ligand>
</feature>
<feature type="binding site" evidence="13">
    <location>
        <begin position="37"/>
        <end position="41"/>
    </location>
    <ligand>
        <name>NAD(+)</name>
        <dbReference type="ChEBI" id="CHEBI:57540"/>
    </ligand>
</feature>
<dbReference type="Pfam" id="PF03119">
    <property type="entry name" value="DNA_ligase_ZBD"/>
    <property type="match status" value="1"/>
</dbReference>
<dbReference type="GO" id="GO:0046872">
    <property type="term" value="F:metal ion binding"/>
    <property type="evidence" value="ECO:0007669"/>
    <property type="project" value="UniProtKB-KW"/>
</dbReference>
<dbReference type="InterPro" id="IPR001679">
    <property type="entry name" value="DNA_ligase"/>
</dbReference>
<keyword evidence="8 13" id="KW-0460">Magnesium</keyword>
<feature type="active site" description="N6-AMP-lysine intermediate" evidence="13">
    <location>
        <position position="119"/>
    </location>
</feature>
<feature type="binding site" evidence="13">
    <location>
        <position position="320"/>
    </location>
    <ligand>
        <name>NAD(+)</name>
        <dbReference type="ChEBI" id="CHEBI:57540"/>
    </ligand>
</feature>
<dbReference type="GO" id="GO:0006260">
    <property type="term" value="P:DNA replication"/>
    <property type="evidence" value="ECO:0007669"/>
    <property type="project" value="UniProtKB-KW"/>
</dbReference>
<dbReference type="InterPro" id="IPR018239">
    <property type="entry name" value="DNA_ligase_AS"/>
</dbReference>
<dbReference type="InterPro" id="IPR013839">
    <property type="entry name" value="DNAligase_adenylation"/>
</dbReference>
<dbReference type="InterPro" id="IPR004150">
    <property type="entry name" value="NAD_DNA_ligase_OB"/>
</dbReference>
<dbReference type="FunFam" id="3.30.470.30:FF:000001">
    <property type="entry name" value="DNA ligase"/>
    <property type="match status" value="1"/>
</dbReference>
<dbReference type="Gene3D" id="3.40.50.10190">
    <property type="entry name" value="BRCT domain"/>
    <property type="match status" value="1"/>
</dbReference>
<dbReference type="GO" id="GO:0005829">
    <property type="term" value="C:cytosol"/>
    <property type="evidence" value="ECO:0007669"/>
    <property type="project" value="TreeGrafter"/>
</dbReference>
<dbReference type="FunFam" id="2.40.50.140:FF:000012">
    <property type="entry name" value="DNA ligase"/>
    <property type="match status" value="1"/>
</dbReference>
<proteinExistence type="inferred from homology"/>
<dbReference type="PIRSF" id="PIRSF001604">
    <property type="entry name" value="LigA"/>
    <property type="match status" value="1"/>
</dbReference>
<evidence type="ECO:0000313" key="18">
    <source>
        <dbReference type="Proteomes" id="UP000319818"/>
    </source>
</evidence>